<keyword evidence="3" id="KW-1185">Reference proteome</keyword>
<dbReference type="AlphaFoldDB" id="A0A1H3X361"/>
<evidence type="ECO:0000313" key="2">
    <source>
        <dbReference type="EMBL" id="SDZ93693.1"/>
    </source>
</evidence>
<reference evidence="2 3" key="1">
    <citation type="submission" date="2016-10" db="EMBL/GenBank/DDBJ databases">
        <authorList>
            <person name="de Groot N.N."/>
        </authorList>
    </citation>
    <scope>NUCLEOTIDE SEQUENCE [LARGE SCALE GENOMIC DNA]</scope>
    <source>
        <strain evidence="2 3">DSM 7343</strain>
    </source>
</reference>
<name>A0A1H3X361_9BACT</name>
<gene>
    <name evidence="2" type="ORF">SAMN05660420_00799</name>
</gene>
<protein>
    <submittedName>
        <fullName evidence="2">Uncharacterized protein</fullName>
    </submittedName>
</protein>
<sequence>MFEGFSPSFAAPQSSRGMEGTRDIAGKELGTLFCILICGATKEYGVGRGRNPVTLSVIQSCSSVCSIKRSCD</sequence>
<feature type="region of interest" description="Disordered" evidence="1">
    <location>
        <begin position="1"/>
        <end position="21"/>
    </location>
</feature>
<proteinExistence type="predicted"/>
<organism evidence="2 3">
    <name type="scientific">Desulfuromusa kysingii</name>
    <dbReference type="NCBI Taxonomy" id="37625"/>
    <lineage>
        <taxon>Bacteria</taxon>
        <taxon>Pseudomonadati</taxon>
        <taxon>Thermodesulfobacteriota</taxon>
        <taxon>Desulfuromonadia</taxon>
        <taxon>Desulfuromonadales</taxon>
        <taxon>Geopsychrobacteraceae</taxon>
        <taxon>Desulfuromusa</taxon>
    </lineage>
</organism>
<dbReference type="EMBL" id="FNQN01000002">
    <property type="protein sequence ID" value="SDZ93693.1"/>
    <property type="molecule type" value="Genomic_DNA"/>
</dbReference>
<accession>A0A1H3X361</accession>
<evidence type="ECO:0000313" key="3">
    <source>
        <dbReference type="Proteomes" id="UP000199409"/>
    </source>
</evidence>
<evidence type="ECO:0000256" key="1">
    <source>
        <dbReference type="SAM" id="MobiDB-lite"/>
    </source>
</evidence>
<dbReference type="Proteomes" id="UP000199409">
    <property type="component" value="Unassembled WGS sequence"/>
</dbReference>